<feature type="transmembrane region" description="Helical" evidence="1">
    <location>
        <begin position="459"/>
        <end position="482"/>
    </location>
</feature>
<reference evidence="2" key="1">
    <citation type="submission" date="2018-06" db="EMBL/GenBank/DDBJ databases">
        <authorList>
            <person name="Zhirakovskaya E."/>
        </authorList>
    </citation>
    <scope>NUCLEOTIDE SEQUENCE</scope>
</reference>
<gene>
    <name evidence="2" type="ORF">MNBD_DELTA03-870</name>
</gene>
<dbReference type="PANTHER" id="PTHR32063">
    <property type="match status" value="1"/>
</dbReference>
<dbReference type="GO" id="GO:0005886">
    <property type="term" value="C:plasma membrane"/>
    <property type="evidence" value="ECO:0007669"/>
    <property type="project" value="TreeGrafter"/>
</dbReference>
<proteinExistence type="predicted"/>
<feature type="transmembrane region" description="Helical" evidence="1">
    <location>
        <begin position="330"/>
        <end position="349"/>
    </location>
</feature>
<dbReference type="Pfam" id="PF00873">
    <property type="entry name" value="ACR_tran"/>
    <property type="match status" value="1"/>
</dbReference>
<keyword evidence="1" id="KW-0472">Membrane</keyword>
<feature type="non-terminal residue" evidence="2">
    <location>
        <position position="752"/>
    </location>
</feature>
<sequence>MKAAIKWMAKNHVSANLLMLFFLIGGLLMGRGIKQEVFPEVNLDRVVVTVSYPGASPEEVEEGVILPIEDAVSGVKGIKELRAKAQEGQAAVTAILESDANPDLVMLDIKNEVDRITTLPKDAEQPIVAKTLNRREVLSLVVYGNLPEKTLRQRADSIRNELLTMPDITQTELSGVRPYEISIEIPENNLRRYGLTLNQVASRIRQASVDLAGGSLKTAGGEILIRTKEKRYHGAGYGNIIVIANKDGTAIRVKDIGVVKDGFAETDEFARFDGMPAIMIGIYRVGNQKPTQIAKTVNNFVRQKAPTLPPALHIATWNDTSKLFTSRLRLLLRNAAYGLFLVFFVLSLFLQIRLALWVMLGIPVSFLGALLIMPSLSISINMISLFAFIMALGIVVDDAIVIGENIYEHRQAGKDYLQASIDGTREVAVPVVFSVLTSVAAFLPLIFLTGIMGKFIRQIPMVVITILMVSLTESIFVLPAHLSFGGDKDNGKPNIIERGRRRFDRWLNTFINGSYRHFLELCVDFRYASFAGALIVLLLTVGLVKGGIIKFTFMPVVDGDKVTANLVMPHGSLVSQTAAVEKMLVRKAREVIREVDDKRPGQVSVLRHIFAVVGGTIAKGGPMGQAASTASYLSEVALLLQPSDLRKIPAEEITRRWRRKVGQVPGIESLTFSSNLMHMGANVDVQLTHNNFAVLAQAAAQVKKFLHRYPGLSGIADSYPPGKKEFKFKLTREARTLGITEEDLGRQLRAAF</sequence>
<dbReference type="SUPFAM" id="SSF82714">
    <property type="entry name" value="Multidrug efflux transporter AcrB TolC docking domain, DN and DC subdomains"/>
    <property type="match status" value="1"/>
</dbReference>
<dbReference type="PRINTS" id="PR00702">
    <property type="entry name" value="ACRIFLAVINRP"/>
</dbReference>
<dbReference type="Gene3D" id="3.30.2090.10">
    <property type="entry name" value="Multidrug efflux transporter AcrB TolC docking domain, DN and DC subdomains"/>
    <property type="match status" value="2"/>
</dbReference>
<dbReference type="InterPro" id="IPR001036">
    <property type="entry name" value="Acrflvin-R"/>
</dbReference>
<feature type="transmembrane region" description="Helical" evidence="1">
    <location>
        <begin position="427"/>
        <end position="447"/>
    </location>
</feature>
<dbReference type="SUPFAM" id="SSF82693">
    <property type="entry name" value="Multidrug efflux transporter AcrB pore domain, PN1, PN2, PC1 and PC2 subdomains"/>
    <property type="match status" value="2"/>
</dbReference>
<organism evidence="2">
    <name type="scientific">hydrothermal vent metagenome</name>
    <dbReference type="NCBI Taxonomy" id="652676"/>
    <lineage>
        <taxon>unclassified sequences</taxon>
        <taxon>metagenomes</taxon>
        <taxon>ecological metagenomes</taxon>
    </lineage>
</organism>
<feature type="transmembrane region" description="Helical" evidence="1">
    <location>
        <begin position="385"/>
        <end position="407"/>
    </location>
</feature>
<dbReference type="GO" id="GO:0042910">
    <property type="term" value="F:xenobiotic transmembrane transporter activity"/>
    <property type="evidence" value="ECO:0007669"/>
    <property type="project" value="TreeGrafter"/>
</dbReference>
<dbReference type="PANTHER" id="PTHR32063:SF33">
    <property type="entry name" value="RND SUPERFAMILY EFFLUX PUMP PERMEASE COMPONENT"/>
    <property type="match status" value="1"/>
</dbReference>
<dbReference type="AlphaFoldDB" id="A0A3B0VLD7"/>
<dbReference type="SUPFAM" id="SSF82866">
    <property type="entry name" value="Multidrug efflux transporter AcrB transmembrane domain"/>
    <property type="match status" value="1"/>
</dbReference>
<dbReference type="InterPro" id="IPR027463">
    <property type="entry name" value="AcrB_DN_DC_subdom"/>
</dbReference>
<dbReference type="Gene3D" id="1.20.1640.10">
    <property type="entry name" value="Multidrug efflux transporter AcrB transmembrane domain"/>
    <property type="match status" value="2"/>
</dbReference>
<evidence type="ECO:0000313" key="2">
    <source>
        <dbReference type="EMBL" id="VAW39187.1"/>
    </source>
</evidence>
<protein>
    <submittedName>
        <fullName evidence="2">Acriflavin resistance protein</fullName>
    </submittedName>
</protein>
<feature type="transmembrane region" description="Helical" evidence="1">
    <location>
        <begin position="355"/>
        <end position="373"/>
    </location>
</feature>
<dbReference type="Gene3D" id="3.30.70.1320">
    <property type="entry name" value="Multidrug efflux transporter AcrB pore domain like"/>
    <property type="match status" value="1"/>
</dbReference>
<evidence type="ECO:0000256" key="1">
    <source>
        <dbReference type="SAM" id="Phobius"/>
    </source>
</evidence>
<accession>A0A3B0VLD7</accession>
<name>A0A3B0VLD7_9ZZZZ</name>
<keyword evidence="1" id="KW-0812">Transmembrane</keyword>
<dbReference type="EMBL" id="UOEX01000276">
    <property type="protein sequence ID" value="VAW39187.1"/>
    <property type="molecule type" value="Genomic_DNA"/>
</dbReference>
<keyword evidence="1" id="KW-1133">Transmembrane helix</keyword>
<dbReference type="Gene3D" id="3.30.70.1440">
    <property type="entry name" value="Multidrug efflux transporter AcrB pore domain"/>
    <property type="match status" value="1"/>
</dbReference>
<feature type="transmembrane region" description="Helical" evidence="1">
    <location>
        <begin position="525"/>
        <end position="544"/>
    </location>
</feature>
<dbReference type="Gene3D" id="3.30.70.1430">
    <property type="entry name" value="Multidrug efflux transporter AcrB pore domain"/>
    <property type="match status" value="2"/>
</dbReference>